<keyword evidence="2" id="KW-1185">Reference proteome</keyword>
<dbReference type="Proteomes" id="UP000327118">
    <property type="component" value="Unassembled WGS sequence"/>
</dbReference>
<dbReference type="AlphaFoldDB" id="A0A5N6ZG51"/>
<accession>A0A5N6ZG51</accession>
<name>A0A5N6ZG51_9EURO</name>
<evidence type="ECO:0000313" key="2">
    <source>
        <dbReference type="Proteomes" id="UP000327118"/>
    </source>
</evidence>
<organism evidence="1 2">
    <name type="scientific">Aspergillus coremiiformis</name>
    <dbReference type="NCBI Taxonomy" id="138285"/>
    <lineage>
        <taxon>Eukaryota</taxon>
        <taxon>Fungi</taxon>
        <taxon>Dikarya</taxon>
        <taxon>Ascomycota</taxon>
        <taxon>Pezizomycotina</taxon>
        <taxon>Eurotiomycetes</taxon>
        <taxon>Eurotiomycetidae</taxon>
        <taxon>Eurotiales</taxon>
        <taxon>Aspergillaceae</taxon>
        <taxon>Aspergillus</taxon>
        <taxon>Aspergillus subgen. Circumdati</taxon>
    </lineage>
</organism>
<proteinExistence type="predicted"/>
<reference evidence="2" key="1">
    <citation type="submission" date="2019-04" db="EMBL/GenBank/DDBJ databases">
        <title>Friends and foes A comparative genomics studyof 23 Aspergillus species from section Flavi.</title>
        <authorList>
            <consortium name="DOE Joint Genome Institute"/>
            <person name="Kjaerbolling I."/>
            <person name="Vesth T."/>
            <person name="Frisvad J.C."/>
            <person name="Nybo J.L."/>
            <person name="Theobald S."/>
            <person name="Kildgaard S."/>
            <person name="Isbrandt T."/>
            <person name="Kuo A."/>
            <person name="Sato A."/>
            <person name="Lyhne E.K."/>
            <person name="Kogle M.E."/>
            <person name="Wiebenga A."/>
            <person name="Kun R.S."/>
            <person name="Lubbers R.J."/>
            <person name="Makela M.R."/>
            <person name="Barry K."/>
            <person name="Chovatia M."/>
            <person name="Clum A."/>
            <person name="Daum C."/>
            <person name="Haridas S."/>
            <person name="He G."/>
            <person name="LaButti K."/>
            <person name="Lipzen A."/>
            <person name="Mondo S."/>
            <person name="Riley R."/>
            <person name="Salamov A."/>
            <person name="Simmons B.A."/>
            <person name="Magnuson J.K."/>
            <person name="Henrissat B."/>
            <person name="Mortensen U.H."/>
            <person name="Larsen T.O."/>
            <person name="Devries R.P."/>
            <person name="Grigoriev I.V."/>
            <person name="Machida M."/>
            <person name="Baker S.E."/>
            <person name="Andersen M.R."/>
        </authorList>
    </citation>
    <scope>NUCLEOTIDE SEQUENCE [LARGE SCALE GENOMIC DNA]</scope>
    <source>
        <strain evidence="2">CBS 553.77</strain>
    </source>
</reference>
<sequence>MVCMYTHTYIHTSRIIFGLWDGWFDIDMLALQARCACLPSFFDANAFDSDTPVYRSLALDQDVGSLLCRESYKLGHKLAQ</sequence>
<gene>
    <name evidence="1" type="ORF">BDV28DRAFT_16754</name>
</gene>
<protein>
    <submittedName>
        <fullName evidence="1">Uncharacterized protein</fullName>
    </submittedName>
</protein>
<evidence type="ECO:0000313" key="1">
    <source>
        <dbReference type="EMBL" id="KAE8355896.1"/>
    </source>
</evidence>
<dbReference type="EMBL" id="ML739045">
    <property type="protein sequence ID" value="KAE8355896.1"/>
    <property type="molecule type" value="Genomic_DNA"/>
</dbReference>